<protein>
    <submittedName>
        <fullName evidence="1">Uncharacterized protein</fullName>
    </submittedName>
</protein>
<dbReference type="Proteomes" id="UP000054217">
    <property type="component" value="Unassembled WGS sequence"/>
</dbReference>
<keyword evidence="2" id="KW-1185">Reference proteome</keyword>
<dbReference type="EMBL" id="KN831944">
    <property type="protein sequence ID" value="KIO15145.1"/>
    <property type="molecule type" value="Genomic_DNA"/>
</dbReference>
<gene>
    <name evidence="1" type="ORF">M404DRAFT_204332</name>
</gene>
<organism evidence="1 2">
    <name type="scientific">Pisolithus tinctorius Marx 270</name>
    <dbReference type="NCBI Taxonomy" id="870435"/>
    <lineage>
        <taxon>Eukaryota</taxon>
        <taxon>Fungi</taxon>
        <taxon>Dikarya</taxon>
        <taxon>Basidiomycota</taxon>
        <taxon>Agaricomycotina</taxon>
        <taxon>Agaricomycetes</taxon>
        <taxon>Agaricomycetidae</taxon>
        <taxon>Boletales</taxon>
        <taxon>Sclerodermatineae</taxon>
        <taxon>Pisolithaceae</taxon>
        <taxon>Pisolithus</taxon>
    </lineage>
</organism>
<proteinExistence type="predicted"/>
<evidence type="ECO:0000313" key="1">
    <source>
        <dbReference type="EMBL" id="KIO15145.1"/>
    </source>
</evidence>
<name>A0A0C3PLG6_PISTI</name>
<reference evidence="2" key="2">
    <citation type="submission" date="2015-01" db="EMBL/GenBank/DDBJ databases">
        <title>Evolutionary Origins and Diversification of the Mycorrhizal Mutualists.</title>
        <authorList>
            <consortium name="DOE Joint Genome Institute"/>
            <consortium name="Mycorrhizal Genomics Consortium"/>
            <person name="Kohler A."/>
            <person name="Kuo A."/>
            <person name="Nagy L.G."/>
            <person name="Floudas D."/>
            <person name="Copeland A."/>
            <person name="Barry K.W."/>
            <person name="Cichocki N."/>
            <person name="Veneault-Fourrey C."/>
            <person name="LaButti K."/>
            <person name="Lindquist E.A."/>
            <person name="Lipzen A."/>
            <person name="Lundell T."/>
            <person name="Morin E."/>
            <person name="Murat C."/>
            <person name="Riley R."/>
            <person name="Ohm R."/>
            <person name="Sun H."/>
            <person name="Tunlid A."/>
            <person name="Henrissat B."/>
            <person name="Grigoriev I.V."/>
            <person name="Hibbett D.S."/>
            <person name="Martin F."/>
        </authorList>
    </citation>
    <scope>NUCLEOTIDE SEQUENCE [LARGE SCALE GENOMIC DNA]</scope>
    <source>
        <strain evidence="2">Marx 270</strain>
    </source>
</reference>
<dbReference type="AlphaFoldDB" id="A0A0C3PLG6"/>
<dbReference type="InParanoid" id="A0A0C3PLG6"/>
<dbReference type="HOGENOM" id="CLU_2097797_0_0_1"/>
<reference evidence="1 2" key="1">
    <citation type="submission" date="2014-04" db="EMBL/GenBank/DDBJ databases">
        <authorList>
            <consortium name="DOE Joint Genome Institute"/>
            <person name="Kuo A."/>
            <person name="Kohler A."/>
            <person name="Costa M.D."/>
            <person name="Nagy L.G."/>
            <person name="Floudas D."/>
            <person name="Copeland A."/>
            <person name="Barry K.W."/>
            <person name="Cichocki N."/>
            <person name="Veneault-Fourrey C."/>
            <person name="LaButti K."/>
            <person name="Lindquist E.A."/>
            <person name="Lipzen A."/>
            <person name="Lundell T."/>
            <person name="Morin E."/>
            <person name="Murat C."/>
            <person name="Sun H."/>
            <person name="Tunlid A."/>
            <person name="Henrissat B."/>
            <person name="Grigoriev I.V."/>
            <person name="Hibbett D.S."/>
            <person name="Martin F."/>
            <person name="Nordberg H.P."/>
            <person name="Cantor M.N."/>
            <person name="Hua S.X."/>
        </authorList>
    </citation>
    <scope>NUCLEOTIDE SEQUENCE [LARGE SCALE GENOMIC DNA]</scope>
    <source>
        <strain evidence="1 2">Marx 270</strain>
    </source>
</reference>
<sequence length="116" mass="13450">MLCSLLYDFMTATIHGQTLGQLCSRRRMTIVNRIRQWLFDFQARTFLRELSSSCFIKCTLSPSDRDACVLAKMKAKVLVHGSKLVELIYHSHRSKRLLPRNPTQLRVGKTCHSILR</sequence>
<evidence type="ECO:0000313" key="2">
    <source>
        <dbReference type="Proteomes" id="UP000054217"/>
    </source>
</evidence>
<accession>A0A0C3PLG6</accession>